<feature type="domain" description="Peptidase M20 dimerisation" evidence="3">
    <location>
        <begin position="189"/>
        <end position="283"/>
    </location>
</feature>
<evidence type="ECO:0000256" key="2">
    <source>
        <dbReference type="PIRSR" id="PIRSR005962-1"/>
    </source>
</evidence>
<dbReference type="Gene3D" id="3.40.630.10">
    <property type="entry name" value="Zn peptidases"/>
    <property type="match status" value="1"/>
</dbReference>
<dbReference type="InterPro" id="IPR011650">
    <property type="entry name" value="Peptidase_M20_dimer"/>
</dbReference>
<dbReference type="SUPFAM" id="SSF53187">
    <property type="entry name" value="Zn-dependent exopeptidases"/>
    <property type="match status" value="1"/>
</dbReference>
<dbReference type="EMBL" id="CP002394">
    <property type="protein sequence ID" value="ADU31600.1"/>
    <property type="molecule type" value="Genomic_DNA"/>
</dbReference>
<dbReference type="Gene3D" id="3.30.70.360">
    <property type="match status" value="1"/>
</dbReference>
<feature type="binding site" evidence="2">
    <location>
        <position position="140"/>
    </location>
    <ligand>
        <name>Mn(2+)</name>
        <dbReference type="ChEBI" id="CHEBI:29035"/>
        <label>2</label>
    </ligand>
</feature>
<dbReference type="STRING" id="649639.Bcell_3358"/>
<evidence type="ECO:0000256" key="1">
    <source>
        <dbReference type="ARBA" id="ARBA00022801"/>
    </source>
</evidence>
<dbReference type="InterPro" id="IPR036264">
    <property type="entry name" value="Bact_exopeptidase_dim_dom"/>
</dbReference>
<dbReference type="SUPFAM" id="SSF55031">
    <property type="entry name" value="Bacterial exopeptidase dimerisation domain"/>
    <property type="match status" value="1"/>
</dbReference>
<dbReference type="EC" id="3.5.1.47" evidence="4"/>
<evidence type="ECO:0000313" key="5">
    <source>
        <dbReference type="Proteomes" id="UP000001401"/>
    </source>
</evidence>
<dbReference type="GO" id="GO:0050118">
    <property type="term" value="F:N-acetyldiaminopimelate deacetylase activity"/>
    <property type="evidence" value="ECO:0007669"/>
    <property type="project" value="UniProtKB-EC"/>
</dbReference>
<dbReference type="RefSeq" id="WP_013489931.1">
    <property type="nucleotide sequence ID" value="NC_014829.1"/>
</dbReference>
<feature type="binding site" evidence="2">
    <location>
        <position position="104"/>
    </location>
    <ligand>
        <name>Mn(2+)</name>
        <dbReference type="ChEBI" id="CHEBI:29035"/>
        <label>2</label>
    </ligand>
</feature>
<dbReference type="eggNOG" id="COG1473">
    <property type="taxonomic scope" value="Bacteria"/>
</dbReference>
<evidence type="ECO:0000259" key="3">
    <source>
        <dbReference type="Pfam" id="PF07687"/>
    </source>
</evidence>
<keyword evidence="5" id="KW-1185">Reference proteome</keyword>
<feature type="binding site" evidence="2">
    <location>
        <position position="365"/>
    </location>
    <ligand>
        <name>Mn(2+)</name>
        <dbReference type="ChEBI" id="CHEBI:29035"/>
        <label>2</label>
    </ligand>
</feature>
<sequence>MKTIAKCAENLKQELIEWRRYFHQYPELSFEESNTSDYIVRVLKSFGITDIETNIAEHGIVATISNGPGRVIALRADMDALPIQEKTNLKYASKNLNVMHACGHDAHMSMLLGASKLLNEEMKDDNLKGTIKFIFQPAEESANDEGLTGAPYFIKNGILDEVDAIISVHVCPWRKVGEIQVNEGPSMANIDNFELTISGKGGHGGYPHQTVDPIWISSFVLQGIYSLISRKIDPLHVGTISVGELKAEGSKNVIPEKVTIGGTIRSYKSTIRSQLIKELEAVAKICEAFGGTFDLTIQRGEPALYNDAAITRLMKKNAKRLYPDMKIIEEPFGMGGEDFGHMTAVVPGSMFFLGSAFEEKEFQLHTPQFQLNEKALPIGVAVLTACACDLINTEVRREADDN</sequence>
<evidence type="ECO:0000313" key="4">
    <source>
        <dbReference type="EMBL" id="ADU31600.1"/>
    </source>
</evidence>
<proteinExistence type="predicted"/>
<feature type="binding site" evidence="2">
    <location>
        <position position="169"/>
    </location>
    <ligand>
        <name>Mn(2+)</name>
        <dbReference type="ChEBI" id="CHEBI:29035"/>
        <label>2</label>
    </ligand>
</feature>
<feature type="binding site" evidence="2">
    <location>
        <position position="102"/>
    </location>
    <ligand>
        <name>Mn(2+)</name>
        <dbReference type="ChEBI" id="CHEBI:29035"/>
        <label>2</label>
    </ligand>
</feature>
<dbReference type="AlphaFoldDB" id="E6U1V3"/>
<protein>
    <submittedName>
        <fullName evidence="4">Amidohydrolase</fullName>
        <ecNumber evidence="4">3.5.1.47</ecNumber>
    </submittedName>
</protein>
<dbReference type="InterPro" id="IPR002933">
    <property type="entry name" value="Peptidase_M20"/>
</dbReference>
<dbReference type="PANTHER" id="PTHR11014">
    <property type="entry name" value="PEPTIDASE M20 FAMILY MEMBER"/>
    <property type="match status" value="1"/>
</dbReference>
<dbReference type="Proteomes" id="UP000001401">
    <property type="component" value="Chromosome"/>
</dbReference>
<keyword evidence="2" id="KW-0464">Manganese</keyword>
<keyword evidence="2" id="KW-0479">Metal-binding</keyword>
<organism evidence="4 5">
    <name type="scientific">Evansella cellulosilytica (strain ATCC 21833 / DSM 2522 / FERM P-1141 / JCM 9156 / N-4)</name>
    <name type="common">Bacillus cellulosilyticus</name>
    <dbReference type="NCBI Taxonomy" id="649639"/>
    <lineage>
        <taxon>Bacteria</taxon>
        <taxon>Bacillati</taxon>
        <taxon>Bacillota</taxon>
        <taxon>Bacilli</taxon>
        <taxon>Bacillales</taxon>
        <taxon>Bacillaceae</taxon>
        <taxon>Evansella</taxon>
    </lineage>
</organism>
<dbReference type="GO" id="GO:0046872">
    <property type="term" value="F:metal ion binding"/>
    <property type="evidence" value="ECO:0007669"/>
    <property type="project" value="UniProtKB-KW"/>
</dbReference>
<reference evidence="4 5" key="1">
    <citation type="submission" date="2010-12" db="EMBL/GenBank/DDBJ databases">
        <title>Complete sequence of Bacillus cellulosilyticus DSM 2522.</title>
        <authorList>
            <consortium name="US DOE Joint Genome Institute"/>
            <person name="Lucas S."/>
            <person name="Copeland A."/>
            <person name="Lapidus A."/>
            <person name="Cheng J.-F."/>
            <person name="Bruce D."/>
            <person name="Goodwin L."/>
            <person name="Pitluck S."/>
            <person name="Chertkov O."/>
            <person name="Detter J.C."/>
            <person name="Han C."/>
            <person name="Tapia R."/>
            <person name="Land M."/>
            <person name="Hauser L."/>
            <person name="Jeffries C."/>
            <person name="Kyrpides N."/>
            <person name="Ivanova N."/>
            <person name="Mikhailova N."/>
            <person name="Brumm P."/>
            <person name="Mead D."/>
            <person name="Woyke T."/>
        </authorList>
    </citation>
    <scope>NUCLEOTIDE SEQUENCE [LARGE SCALE GENOMIC DNA]</scope>
    <source>
        <strain evidence="5">ATCC 21833 / DSM 2522 / FERM P-1141 / JCM 9156 / N-4</strain>
    </source>
</reference>
<dbReference type="HOGENOM" id="CLU_023257_0_1_9"/>
<dbReference type="NCBIfam" id="TIGR01891">
    <property type="entry name" value="amidohydrolases"/>
    <property type="match status" value="1"/>
</dbReference>
<comment type="cofactor">
    <cofactor evidence="2">
        <name>Mn(2+)</name>
        <dbReference type="ChEBI" id="CHEBI:29035"/>
    </cofactor>
    <text evidence="2">The Mn(2+) ion enhances activity.</text>
</comment>
<dbReference type="InterPro" id="IPR017439">
    <property type="entry name" value="Amidohydrolase"/>
</dbReference>
<keyword evidence="1 4" id="KW-0378">Hydrolase</keyword>
<dbReference type="KEGG" id="bco:Bcell_3358"/>
<dbReference type="PIRSF" id="PIRSF005962">
    <property type="entry name" value="Pept_M20D_amidohydro"/>
    <property type="match status" value="1"/>
</dbReference>
<name>E6U1V3_EVAC2</name>
<dbReference type="Pfam" id="PF07687">
    <property type="entry name" value="M20_dimer"/>
    <property type="match status" value="1"/>
</dbReference>
<gene>
    <name evidence="4" type="ordered locus">Bcell_3358</name>
</gene>
<accession>E6U1V3</accession>
<dbReference type="PANTHER" id="PTHR11014:SF63">
    <property type="entry name" value="METALLOPEPTIDASE, PUTATIVE (AFU_ORTHOLOGUE AFUA_6G09600)-RELATED"/>
    <property type="match status" value="1"/>
</dbReference>
<dbReference type="Pfam" id="PF01546">
    <property type="entry name" value="Peptidase_M20"/>
    <property type="match status" value="1"/>
</dbReference>
<dbReference type="GO" id="GO:0019877">
    <property type="term" value="P:diaminopimelate biosynthetic process"/>
    <property type="evidence" value="ECO:0007669"/>
    <property type="project" value="UniProtKB-ARBA"/>
</dbReference>
<dbReference type="FunFam" id="3.30.70.360:FF:000001">
    <property type="entry name" value="N-acetyldiaminopimelate deacetylase"/>
    <property type="match status" value="1"/>
</dbReference>